<feature type="non-terminal residue" evidence="1">
    <location>
        <position position="172"/>
    </location>
</feature>
<sequence>MLINDTKLQSRECLQALHDLHFTILSWDKEMKDRNALIETQWKVTKDKKPKNNAEIEEKEKRTELLFRVVGTKETLKPKIKVELWGMEFKMEKQEISKDMKVGEFRHYVLTYDNILKMIAIYLRIQSNTPVILMGETAKVASVPLQAIDVHSGFGRQELRNMIQKCLQKCKE</sequence>
<evidence type="ECO:0000313" key="2">
    <source>
        <dbReference type="Proteomes" id="UP000023152"/>
    </source>
</evidence>
<gene>
    <name evidence="1" type="ORF">RFI_35635</name>
</gene>
<comment type="caution">
    <text evidence="1">The sequence shown here is derived from an EMBL/GenBank/DDBJ whole genome shotgun (WGS) entry which is preliminary data.</text>
</comment>
<proteinExistence type="predicted"/>
<accession>X6LKB4</accession>
<dbReference type="Proteomes" id="UP000023152">
    <property type="component" value="Unassembled WGS sequence"/>
</dbReference>
<protein>
    <submittedName>
        <fullName evidence="1">Uncharacterized protein</fullName>
    </submittedName>
</protein>
<reference evidence="1 2" key="1">
    <citation type="journal article" date="2013" name="Curr. Biol.">
        <title>The Genome of the Foraminiferan Reticulomyxa filosa.</title>
        <authorList>
            <person name="Glockner G."/>
            <person name="Hulsmann N."/>
            <person name="Schleicher M."/>
            <person name="Noegel A.A."/>
            <person name="Eichinger L."/>
            <person name="Gallinger C."/>
            <person name="Pawlowski J."/>
            <person name="Sierra R."/>
            <person name="Euteneuer U."/>
            <person name="Pillet L."/>
            <person name="Moustafa A."/>
            <person name="Platzer M."/>
            <person name="Groth M."/>
            <person name="Szafranski K."/>
            <person name="Schliwa M."/>
        </authorList>
    </citation>
    <scope>NUCLEOTIDE SEQUENCE [LARGE SCALE GENOMIC DNA]</scope>
</reference>
<evidence type="ECO:0000313" key="1">
    <source>
        <dbReference type="EMBL" id="ETO01806.1"/>
    </source>
</evidence>
<name>X6LKB4_RETFI</name>
<keyword evidence="2" id="KW-1185">Reference proteome</keyword>
<organism evidence="1 2">
    <name type="scientific">Reticulomyxa filosa</name>
    <dbReference type="NCBI Taxonomy" id="46433"/>
    <lineage>
        <taxon>Eukaryota</taxon>
        <taxon>Sar</taxon>
        <taxon>Rhizaria</taxon>
        <taxon>Retaria</taxon>
        <taxon>Foraminifera</taxon>
        <taxon>Monothalamids</taxon>
        <taxon>Reticulomyxidae</taxon>
        <taxon>Reticulomyxa</taxon>
    </lineage>
</organism>
<dbReference type="EMBL" id="ASPP01037362">
    <property type="protein sequence ID" value="ETO01806.1"/>
    <property type="molecule type" value="Genomic_DNA"/>
</dbReference>
<dbReference type="AlphaFoldDB" id="X6LKB4"/>